<comment type="caution">
    <text evidence="2">The sequence shown here is derived from an EMBL/GenBank/DDBJ whole genome shotgun (WGS) entry which is preliminary data.</text>
</comment>
<protein>
    <submittedName>
        <fullName evidence="2">Uncharacterized protein</fullName>
    </submittedName>
</protein>
<accession>A0A927GNT0</accession>
<evidence type="ECO:0000256" key="1">
    <source>
        <dbReference type="SAM" id="MobiDB-lite"/>
    </source>
</evidence>
<dbReference type="EMBL" id="JACWUS010000005">
    <property type="protein sequence ID" value="MBD2829906.1"/>
    <property type="molecule type" value="Genomic_DNA"/>
</dbReference>
<dbReference type="AlphaFoldDB" id="A0A927GNT0"/>
<sequence>MTSVRIAPLGREGMEMICPYNADFIRGAHRIGGEWDAAGRRWKFAGLDEWQVRKLTREVFGTDGSAAQEEDGVTVHWAIGGLAAHESELSLRGRVIARRRDRRAAVSLSRGGRHHPGRVPGVGRNRPVPRPGPA</sequence>
<proteinExistence type="predicted"/>
<evidence type="ECO:0000313" key="2">
    <source>
        <dbReference type="EMBL" id="MBD2829906.1"/>
    </source>
</evidence>
<organism evidence="2">
    <name type="scientific">Streptomyces globisporus</name>
    <dbReference type="NCBI Taxonomy" id="1908"/>
    <lineage>
        <taxon>Bacteria</taxon>
        <taxon>Bacillati</taxon>
        <taxon>Actinomycetota</taxon>
        <taxon>Actinomycetes</taxon>
        <taxon>Kitasatosporales</taxon>
        <taxon>Streptomycetaceae</taxon>
        <taxon>Streptomyces</taxon>
    </lineage>
</organism>
<gene>
    <name evidence="2" type="ORF">ID875_21320</name>
</gene>
<name>A0A927GNT0_STRGL</name>
<feature type="region of interest" description="Disordered" evidence="1">
    <location>
        <begin position="105"/>
        <end position="134"/>
    </location>
</feature>
<reference evidence="2" key="1">
    <citation type="journal article" date="2020" name="PLoS ONE">
        <title>Isolation and characterization of Streptomyces bacteriophages and Streptomyces strains encoding biosynthetic arsenals: Streptomyces strains and phages for antibiotic discovery.</title>
        <authorList>
            <person name="Montano E.T."/>
            <person name="Nideffer J.F."/>
            <person name="Brumage L."/>
            <person name="Erb M."/>
            <person name="Derman A.I."/>
            <person name="Davis J.P."/>
            <person name="Estrada E."/>
            <person name="Fu S."/>
            <person name="Le D."/>
            <person name="Vuppala A."/>
            <person name="Tran C."/>
            <person name="Luterstein E."/>
            <person name="Lakkaraju S."/>
            <person name="Panchagnula S."/>
            <person name="Ren C."/>
            <person name="Doan J."/>
            <person name="Tran S."/>
            <person name="Soriano J."/>
            <person name="Fujita Y."/>
            <person name="Gutala P."/>
            <person name="Fujii Q."/>
            <person name="Lee M."/>
            <person name="Bui A."/>
            <person name="Villarreal C."/>
            <person name="Shing S.R."/>
            <person name="Kim S."/>
            <person name="Freeman D."/>
            <person name="Racha V."/>
            <person name="Ho A."/>
            <person name="Kumar P."/>
            <person name="Falah K."/>
            <person name="Dawson T."/>
            <person name="Enustun E."/>
            <person name="Prichard A."/>
            <person name="Gomez A."/>
            <person name="Khanna K."/>
            <person name="Trigg S."/>
            <person name="Fernandez L."/>
            <person name="Pogliano K."/>
            <person name="Pogliano J."/>
        </authorList>
    </citation>
    <scope>NUCLEOTIDE SEQUENCE</scope>
    <source>
        <strain evidence="2">QF2</strain>
    </source>
</reference>